<evidence type="ECO:0000313" key="1">
    <source>
        <dbReference type="EMBL" id="MDJ1493677.1"/>
    </source>
</evidence>
<dbReference type="EMBL" id="JASJOT010000006">
    <property type="protein sequence ID" value="MDJ1493677.1"/>
    <property type="molecule type" value="Genomic_DNA"/>
</dbReference>
<dbReference type="Proteomes" id="UP001228581">
    <property type="component" value="Unassembled WGS sequence"/>
</dbReference>
<proteinExistence type="predicted"/>
<keyword evidence="2" id="KW-1185">Reference proteome</keyword>
<gene>
    <name evidence="1" type="ORF">QNI19_12110</name>
</gene>
<accession>A0ABT7CIZ9</accession>
<sequence length="167" mass="19749">MYNSRPFDILLDMYSTEAYQLYCVVQSLFDYPAIVEEDSEEENCDGKLYASAFAKICSNYFTEYLEMYPHDDFRLFVEQMNFEVHKIEINKLIQKWPPKGEEAPLKLSFDTKVSELIHVYRKQLVNDIQTHFPTKDLQLRLFASIFTLADKRTPSSSTYYVDTDFLL</sequence>
<dbReference type="RefSeq" id="WP_313996107.1">
    <property type="nucleotide sequence ID" value="NZ_JASJOT010000006.1"/>
</dbReference>
<protein>
    <submittedName>
        <fullName evidence="1">Uncharacterized protein</fullName>
    </submittedName>
</protein>
<evidence type="ECO:0000313" key="2">
    <source>
        <dbReference type="Proteomes" id="UP001228581"/>
    </source>
</evidence>
<reference evidence="1 2" key="1">
    <citation type="submission" date="2023-05" db="EMBL/GenBank/DDBJ databases">
        <authorList>
            <person name="Zhang X."/>
        </authorList>
    </citation>
    <scope>NUCLEOTIDE SEQUENCE [LARGE SCALE GENOMIC DNA]</scope>
    <source>
        <strain evidence="1 2">DM2B3-1</strain>
    </source>
</reference>
<organism evidence="1 2">
    <name type="scientific">Xanthocytophaga flava</name>
    <dbReference type="NCBI Taxonomy" id="3048013"/>
    <lineage>
        <taxon>Bacteria</taxon>
        <taxon>Pseudomonadati</taxon>
        <taxon>Bacteroidota</taxon>
        <taxon>Cytophagia</taxon>
        <taxon>Cytophagales</taxon>
        <taxon>Rhodocytophagaceae</taxon>
        <taxon>Xanthocytophaga</taxon>
    </lineage>
</organism>
<name>A0ABT7CIZ9_9BACT</name>
<comment type="caution">
    <text evidence="1">The sequence shown here is derived from an EMBL/GenBank/DDBJ whole genome shotgun (WGS) entry which is preliminary data.</text>
</comment>